<sequence>MLTVFTAAYEGKLFIVQQLIEKDASAATSRDEDQRTPLHWAASGGHANIVNYLLTLHVPIDALDESGWSPLMIAASAGHLDAAEALLTQGANAAVENESGQTAL</sequence>
<dbReference type="Proteomes" id="UP000242180">
    <property type="component" value="Unassembled WGS sequence"/>
</dbReference>
<evidence type="ECO:0000256" key="1">
    <source>
        <dbReference type="PROSITE-ProRule" id="PRU00023"/>
    </source>
</evidence>
<dbReference type="PANTHER" id="PTHR22677:SF4">
    <property type="entry name" value="USHER SYNDROME TYPE-1G PROTEIN-LIKE PROTEIN"/>
    <property type="match status" value="1"/>
</dbReference>
<dbReference type="PROSITE" id="PS50088">
    <property type="entry name" value="ANK_REPEAT"/>
    <property type="match status" value="2"/>
</dbReference>
<feature type="repeat" description="ANK" evidence="1">
    <location>
        <begin position="66"/>
        <end position="98"/>
    </location>
</feature>
<dbReference type="SMART" id="SM00248">
    <property type="entry name" value="ANK"/>
    <property type="match status" value="2"/>
</dbReference>
<dbReference type="AlphaFoldDB" id="A0A1X2H6B9"/>
<dbReference type="InterPro" id="IPR036770">
    <property type="entry name" value="Ankyrin_rpt-contain_sf"/>
</dbReference>
<dbReference type="PANTHER" id="PTHR22677">
    <property type="entry name" value="ANKYRIN REPEAT DOMAIN-CONTAINING PROTEIN 60"/>
    <property type="match status" value="1"/>
</dbReference>
<dbReference type="PROSITE" id="PS50297">
    <property type="entry name" value="ANK_REP_REGION"/>
    <property type="match status" value="2"/>
</dbReference>
<gene>
    <name evidence="2" type="ORF">BCR43DRAFT_507224</name>
</gene>
<dbReference type="OrthoDB" id="539213at2759"/>
<evidence type="ECO:0000313" key="2">
    <source>
        <dbReference type="EMBL" id="ORY93990.1"/>
    </source>
</evidence>
<dbReference type="SUPFAM" id="SSF48403">
    <property type="entry name" value="Ankyrin repeat"/>
    <property type="match status" value="1"/>
</dbReference>
<dbReference type="InterPro" id="IPR002110">
    <property type="entry name" value="Ankyrin_rpt"/>
</dbReference>
<reference evidence="2 3" key="1">
    <citation type="submission" date="2016-07" db="EMBL/GenBank/DDBJ databases">
        <title>Pervasive Adenine N6-methylation of Active Genes in Fungi.</title>
        <authorList>
            <consortium name="DOE Joint Genome Institute"/>
            <person name="Mondo S.J."/>
            <person name="Dannebaum R.O."/>
            <person name="Kuo R.C."/>
            <person name="Labutti K."/>
            <person name="Haridas S."/>
            <person name="Kuo A."/>
            <person name="Salamov A."/>
            <person name="Ahrendt S.R."/>
            <person name="Lipzen A."/>
            <person name="Sullivan W."/>
            <person name="Andreopoulos W.B."/>
            <person name="Clum A."/>
            <person name="Lindquist E."/>
            <person name="Daum C."/>
            <person name="Ramamoorthy G.K."/>
            <person name="Gryganskyi A."/>
            <person name="Culley D."/>
            <person name="Magnuson J.K."/>
            <person name="James T.Y."/>
            <person name="O'Malley M.A."/>
            <person name="Stajich J.E."/>
            <person name="Spatafora J.W."/>
            <person name="Visel A."/>
            <person name="Grigoriev I.V."/>
        </authorList>
    </citation>
    <scope>NUCLEOTIDE SEQUENCE [LARGE SCALE GENOMIC DNA]</scope>
    <source>
        <strain evidence="2 3">NRRL 2496</strain>
    </source>
</reference>
<accession>A0A1X2H6B9</accession>
<protein>
    <submittedName>
        <fullName evidence="2">Ankyrin repeat-containing domain protein</fullName>
    </submittedName>
</protein>
<proteinExistence type="predicted"/>
<feature type="repeat" description="ANK" evidence="1">
    <location>
        <begin position="33"/>
        <end position="65"/>
    </location>
</feature>
<dbReference type="Pfam" id="PF12796">
    <property type="entry name" value="Ank_2"/>
    <property type="match status" value="1"/>
</dbReference>
<dbReference type="OMA" id="HWACSTS"/>
<dbReference type="InterPro" id="IPR039323">
    <property type="entry name" value="ANKRD_45/46/60"/>
</dbReference>
<dbReference type="InParanoid" id="A0A1X2H6B9"/>
<organism evidence="2 3">
    <name type="scientific">Syncephalastrum racemosum</name>
    <name type="common">Filamentous fungus</name>
    <dbReference type="NCBI Taxonomy" id="13706"/>
    <lineage>
        <taxon>Eukaryota</taxon>
        <taxon>Fungi</taxon>
        <taxon>Fungi incertae sedis</taxon>
        <taxon>Mucoromycota</taxon>
        <taxon>Mucoromycotina</taxon>
        <taxon>Mucoromycetes</taxon>
        <taxon>Mucorales</taxon>
        <taxon>Syncephalastraceae</taxon>
        <taxon>Syncephalastrum</taxon>
    </lineage>
</organism>
<evidence type="ECO:0000313" key="3">
    <source>
        <dbReference type="Proteomes" id="UP000242180"/>
    </source>
</evidence>
<name>A0A1X2H6B9_SYNRA</name>
<keyword evidence="1" id="KW-0040">ANK repeat</keyword>
<dbReference type="Gene3D" id="1.25.40.20">
    <property type="entry name" value="Ankyrin repeat-containing domain"/>
    <property type="match status" value="2"/>
</dbReference>
<comment type="caution">
    <text evidence="2">The sequence shown here is derived from an EMBL/GenBank/DDBJ whole genome shotgun (WGS) entry which is preliminary data.</text>
</comment>
<dbReference type="EMBL" id="MCGN01000008">
    <property type="protein sequence ID" value="ORY93990.1"/>
    <property type="molecule type" value="Genomic_DNA"/>
</dbReference>
<keyword evidence="3" id="KW-1185">Reference proteome</keyword>
<dbReference type="STRING" id="13706.A0A1X2H6B9"/>